<dbReference type="InterPro" id="IPR036704">
    <property type="entry name" value="RraA/RraA-like_sf"/>
</dbReference>
<dbReference type="GO" id="GO:0046872">
    <property type="term" value="F:metal ion binding"/>
    <property type="evidence" value="ECO:0007669"/>
    <property type="project" value="UniProtKB-KW"/>
</dbReference>
<organism evidence="2 3">
    <name type="scientific">Rasamsonia emersonii (strain ATCC 16479 / CBS 393.64 / IMI 116815)</name>
    <dbReference type="NCBI Taxonomy" id="1408163"/>
    <lineage>
        <taxon>Eukaryota</taxon>
        <taxon>Fungi</taxon>
        <taxon>Dikarya</taxon>
        <taxon>Ascomycota</taxon>
        <taxon>Pezizomycotina</taxon>
        <taxon>Eurotiomycetes</taxon>
        <taxon>Eurotiomycetidae</taxon>
        <taxon>Eurotiales</taxon>
        <taxon>Trichocomaceae</taxon>
        <taxon>Rasamsonia</taxon>
    </lineage>
</organism>
<dbReference type="GO" id="GO:0047443">
    <property type="term" value="F:4-hydroxy-4-methyl-2-oxoglutarate aldolase activity"/>
    <property type="evidence" value="ECO:0007669"/>
    <property type="project" value="TreeGrafter"/>
</dbReference>
<dbReference type="RefSeq" id="XP_013328313.1">
    <property type="nucleotide sequence ID" value="XM_013472859.1"/>
</dbReference>
<feature type="binding site" evidence="1">
    <location>
        <begin position="235"/>
        <end position="238"/>
    </location>
    <ligand>
        <name>substrate</name>
    </ligand>
</feature>
<evidence type="ECO:0000313" key="2">
    <source>
        <dbReference type="EMBL" id="KKA21701.1"/>
    </source>
</evidence>
<feature type="binding site" evidence="1">
    <location>
        <position position="258"/>
    </location>
    <ligand>
        <name>Mg(2+)</name>
        <dbReference type="ChEBI" id="CHEBI:18420"/>
    </ligand>
</feature>
<dbReference type="OrthoDB" id="1476984at2759"/>
<keyword evidence="3" id="KW-1185">Reference proteome</keyword>
<gene>
    <name evidence="2" type="ORF">T310_4222</name>
</gene>
<evidence type="ECO:0000313" key="3">
    <source>
        <dbReference type="Proteomes" id="UP000053958"/>
    </source>
</evidence>
<dbReference type="EMBL" id="LASV01000171">
    <property type="protein sequence ID" value="KKA21701.1"/>
    <property type="molecule type" value="Genomic_DNA"/>
</dbReference>
<comment type="cofactor">
    <cofactor evidence="1">
        <name>Mg(2+)</name>
        <dbReference type="ChEBI" id="CHEBI:18420"/>
    </cofactor>
</comment>
<keyword evidence="1" id="KW-0479">Metal-binding</keyword>
<dbReference type="InterPro" id="IPR005493">
    <property type="entry name" value="RraA/RraA-like"/>
</dbReference>
<dbReference type="Gene3D" id="3.50.30.40">
    <property type="entry name" value="Ribonuclease E inhibitor RraA/RraA-like"/>
    <property type="match status" value="1"/>
</dbReference>
<dbReference type="Proteomes" id="UP000053958">
    <property type="component" value="Unassembled WGS sequence"/>
</dbReference>
<sequence length="370" mass="40323">MLAFFLRPKSDNGYSLRDDNLAYVRRCGETVFAFPPPAVLSRATFIHSIIPVDEPRFKINLRINQMRVSPRLFNLLPGSSYHLRPYPNLRFFLYCNSGPIVSFPTAAYTTARTMSSSSSSSSSPKTLEEKLEALHNFSPCDVSDALLKLQKGNPLAGHLKDITPFSPFIGRQSGQPKIIAPVSTFRFIPKDAPTPEVESLEKHGFPPGKHWVDWAQPGTVVVIEQPAGQSCAALGGIMAARLKYLGVKAAVVDGRVRDLAELHGSGLHVWARGTSTVGTGAEAKPGERDVPISFGGVTISPNPLIMSVLMLQGDIIICDALEGVVVIPRALLDDVLALMPQLVEQDDKAKADVEQGVSVFEAFKRHRTLK</sequence>
<evidence type="ECO:0000256" key="1">
    <source>
        <dbReference type="PIRSR" id="PIRSR605493-1"/>
    </source>
</evidence>
<dbReference type="Pfam" id="PF03737">
    <property type="entry name" value="RraA-like"/>
    <property type="match status" value="1"/>
</dbReference>
<name>A0A0F4YV43_RASE3</name>
<keyword evidence="1" id="KW-0460">Magnesium</keyword>
<dbReference type="PANTHER" id="PTHR33254">
    <property type="entry name" value="4-HYDROXY-4-METHYL-2-OXOGLUTARATE ALDOLASE 3-RELATED"/>
    <property type="match status" value="1"/>
</dbReference>
<dbReference type="STRING" id="1408163.A0A0F4YV43"/>
<reference evidence="2 3" key="1">
    <citation type="submission" date="2015-04" db="EMBL/GenBank/DDBJ databases">
        <authorList>
            <person name="Heijne W.H."/>
            <person name="Fedorova N.D."/>
            <person name="Nierman W.C."/>
            <person name="Vollebregt A.W."/>
            <person name="Zhao Z."/>
            <person name="Wu L."/>
            <person name="Kumar M."/>
            <person name="Stam H."/>
            <person name="van den Berg M.A."/>
            <person name="Pel H.J."/>
        </authorList>
    </citation>
    <scope>NUCLEOTIDE SEQUENCE [LARGE SCALE GENOMIC DNA]</scope>
    <source>
        <strain evidence="2 3">CBS 393.64</strain>
    </source>
</reference>
<dbReference type="AlphaFoldDB" id="A0A0F4YV43"/>
<accession>A0A0F4YV43</accession>
<protein>
    <submittedName>
        <fullName evidence="2">DlpA domain protein</fullName>
    </submittedName>
</protein>
<dbReference type="CDD" id="cd16841">
    <property type="entry name" value="RraA_family"/>
    <property type="match status" value="1"/>
</dbReference>
<comment type="caution">
    <text evidence="2">The sequence shown here is derived from an EMBL/GenBank/DDBJ whole genome shotgun (WGS) entry which is preliminary data.</text>
</comment>
<dbReference type="PANTHER" id="PTHR33254:SF4">
    <property type="entry name" value="4-HYDROXY-4-METHYL-2-OXOGLUTARATE ALDOLASE 3-RELATED"/>
    <property type="match status" value="1"/>
</dbReference>
<dbReference type="SUPFAM" id="SSF89562">
    <property type="entry name" value="RraA-like"/>
    <property type="match status" value="1"/>
</dbReference>
<feature type="binding site" evidence="1">
    <location>
        <position position="257"/>
    </location>
    <ligand>
        <name>substrate</name>
    </ligand>
</feature>
<dbReference type="GeneID" id="25316570"/>
<proteinExistence type="predicted"/>
<dbReference type="GO" id="GO:0008948">
    <property type="term" value="F:oxaloacetate decarboxylase activity"/>
    <property type="evidence" value="ECO:0007669"/>
    <property type="project" value="TreeGrafter"/>
</dbReference>